<protein>
    <submittedName>
        <fullName evidence="3">O-acetyltransferase OatA</fullName>
        <ecNumber evidence="3">2.3.1.-</ecNumber>
    </submittedName>
</protein>
<feature type="transmembrane region" description="Helical" evidence="1">
    <location>
        <begin position="331"/>
        <end position="349"/>
    </location>
</feature>
<proteinExistence type="predicted"/>
<reference evidence="3 4" key="1">
    <citation type="submission" date="2017-03" db="EMBL/GenBank/DDBJ databases">
        <authorList>
            <person name="Afonso C.L."/>
            <person name="Miller P.J."/>
            <person name="Scott M.A."/>
            <person name="Spackman E."/>
            <person name="Goraichik I."/>
            <person name="Dimitrov K.M."/>
            <person name="Suarez D.L."/>
            <person name="Swayne D.E."/>
        </authorList>
    </citation>
    <scope>NUCLEOTIDE SEQUENCE [LARGE SCALE GENOMIC DNA]</scope>
    <source>
        <strain evidence="3 4">CECT 8287</strain>
    </source>
</reference>
<feature type="transmembrane region" description="Helical" evidence="1">
    <location>
        <begin position="94"/>
        <end position="114"/>
    </location>
</feature>
<gene>
    <name evidence="3" type="primary">oatA_2</name>
    <name evidence="3" type="ORF">PEL8287_02426</name>
</gene>
<dbReference type="GO" id="GO:0016020">
    <property type="term" value="C:membrane"/>
    <property type="evidence" value="ECO:0007669"/>
    <property type="project" value="TreeGrafter"/>
</dbReference>
<dbReference type="InterPro" id="IPR050879">
    <property type="entry name" value="Acyltransferase_3"/>
</dbReference>
<keyword evidence="1" id="KW-0812">Transmembrane</keyword>
<dbReference type="PANTHER" id="PTHR23028:SF53">
    <property type="entry name" value="ACYL_TRANSF_3 DOMAIN-CONTAINING PROTEIN"/>
    <property type="match status" value="1"/>
</dbReference>
<feature type="transmembrane region" description="Helical" evidence="1">
    <location>
        <begin position="54"/>
        <end position="74"/>
    </location>
</feature>
<organism evidence="3 4">
    <name type="scientific">Roseovarius litorisediminis</name>
    <dbReference type="NCBI Taxonomy" id="1312363"/>
    <lineage>
        <taxon>Bacteria</taxon>
        <taxon>Pseudomonadati</taxon>
        <taxon>Pseudomonadota</taxon>
        <taxon>Alphaproteobacteria</taxon>
        <taxon>Rhodobacterales</taxon>
        <taxon>Roseobacteraceae</taxon>
        <taxon>Roseovarius</taxon>
    </lineage>
</organism>
<name>A0A1Y5SSJ8_9RHOB</name>
<evidence type="ECO:0000259" key="2">
    <source>
        <dbReference type="Pfam" id="PF01757"/>
    </source>
</evidence>
<feature type="transmembrane region" description="Helical" evidence="1">
    <location>
        <begin position="235"/>
        <end position="254"/>
    </location>
</feature>
<dbReference type="EC" id="2.3.1.-" evidence="3"/>
<sequence>MAASELTAGQAFDDYLARRHFTNLDGLRFVCIAMVIWHHAQPVKLDSLPALKRGFLGVDFFFVLSGYLITTLLLREAARDGSFSLKNFYIRRILRIVPVYFFVVAVVSTYFILIKGQAQMADLVPYYFLFLSNFLTDHIPMLGITWSLSVEEQYYLVWPLLLLVIPPRMILPIAFFVVALNVVISQGLLGLAPYKWGMLVFKLPNATYAPIIMGSIAAILLNRRPTFGWLYRLTGSRNAAVAGFILLCFEMQFLPQDIRGWPNLVLHLTMSFTLIALVVRDNTSISRFLTEPLIARIGLVSYGIYLYHLIALDIVSRLNPLSGQPEKWATLILYFAVSYLIAEVSFRTLEAYFRRFRPKGGQH</sequence>
<feature type="transmembrane region" description="Helical" evidence="1">
    <location>
        <begin position="126"/>
        <end position="148"/>
    </location>
</feature>
<keyword evidence="1" id="KW-1133">Transmembrane helix</keyword>
<feature type="domain" description="Acyltransferase 3" evidence="2">
    <location>
        <begin position="23"/>
        <end position="341"/>
    </location>
</feature>
<keyword evidence="1" id="KW-0472">Membrane</keyword>
<feature type="transmembrane region" description="Helical" evidence="1">
    <location>
        <begin position="206"/>
        <end position="223"/>
    </location>
</feature>
<evidence type="ECO:0000313" key="3">
    <source>
        <dbReference type="EMBL" id="SLN46789.1"/>
    </source>
</evidence>
<feature type="transmembrane region" description="Helical" evidence="1">
    <location>
        <begin position="260"/>
        <end position="281"/>
    </location>
</feature>
<dbReference type="EMBL" id="FWFL01000005">
    <property type="protein sequence ID" value="SLN46789.1"/>
    <property type="molecule type" value="Genomic_DNA"/>
</dbReference>
<keyword evidence="3" id="KW-0808">Transferase</keyword>
<dbReference type="InterPro" id="IPR002656">
    <property type="entry name" value="Acyl_transf_3_dom"/>
</dbReference>
<accession>A0A1Y5SSJ8</accession>
<evidence type="ECO:0000256" key="1">
    <source>
        <dbReference type="SAM" id="Phobius"/>
    </source>
</evidence>
<dbReference type="Pfam" id="PF01757">
    <property type="entry name" value="Acyl_transf_3"/>
    <property type="match status" value="1"/>
</dbReference>
<keyword evidence="4" id="KW-1185">Reference proteome</keyword>
<evidence type="ECO:0000313" key="4">
    <source>
        <dbReference type="Proteomes" id="UP000193827"/>
    </source>
</evidence>
<dbReference type="GO" id="GO:0016747">
    <property type="term" value="F:acyltransferase activity, transferring groups other than amino-acyl groups"/>
    <property type="evidence" value="ECO:0007669"/>
    <property type="project" value="InterPro"/>
</dbReference>
<dbReference type="GO" id="GO:0000271">
    <property type="term" value="P:polysaccharide biosynthetic process"/>
    <property type="evidence" value="ECO:0007669"/>
    <property type="project" value="TreeGrafter"/>
</dbReference>
<feature type="transmembrane region" description="Helical" evidence="1">
    <location>
        <begin position="293"/>
        <end position="311"/>
    </location>
</feature>
<dbReference type="PANTHER" id="PTHR23028">
    <property type="entry name" value="ACETYLTRANSFERASE"/>
    <property type="match status" value="1"/>
</dbReference>
<dbReference type="RefSeq" id="WP_176228629.1">
    <property type="nucleotide sequence ID" value="NZ_FWFL01000005.1"/>
</dbReference>
<keyword evidence="3" id="KW-0012">Acyltransferase</keyword>
<dbReference type="Proteomes" id="UP000193827">
    <property type="component" value="Unassembled WGS sequence"/>
</dbReference>
<dbReference type="AlphaFoldDB" id="A0A1Y5SSJ8"/>